<organism evidence="6 7">
    <name type="scientific">Choiromyces venosus 120613-1</name>
    <dbReference type="NCBI Taxonomy" id="1336337"/>
    <lineage>
        <taxon>Eukaryota</taxon>
        <taxon>Fungi</taxon>
        <taxon>Dikarya</taxon>
        <taxon>Ascomycota</taxon>
        <taxon>Pezizomycotina</taxon>
        <taxon>Pezizomycetes</taxon>
        <taxon>Pezizales</taxon>
        <taxon>Tuberaceae</taxon>
        <taxon>Choiromyces</taxon>
    </lineage>
</organism>
<evidence type="ECO:0000256" key="5">
    <source>
        <dbReference type="SAM" id="MobiDB-lite"/>
    </source>
</evidence>
<feature type="coiled-coil region" evidence="4">
    <location>
        <begin position="305"/>
        <end position="332"/>
    </location>
</feature>
<evidence type="ECO:0000256" key="4">
    <source>
        <dbReference type="SAM" id="Coils"/>
    </source>
</evidence>
<feature type="compositionally biased region" description="Polar residues" evidence="5">
    <location>
        <begin position="1"/>
        <end position="10"/>
    </location>
</feature>
<dbReference type="OrthoDB" id="417678at2759"/>
<evidence type="ECO:0000313" key="7">
    <source>
        <dbReference type="Proteomes" id="UP000276215"/>
    </source>
</evidence>
<feature type="compositionally biased region" description="Pro residues" evidence="5">
    <location>
        <begin position="47"/>
        <end position="59"/>
    </location>
</feature>
<dbReference type="EMBL" id="ML120376">
    <property type="protein sequence ID" value="RPB01055.1"/>
    <property type="molecule type" value="Genomic_DNA"/>
</dbReference>
<dbReference type="CDD" id="cd22965">
    <property type="entry name" value="DD_DPY30_SDC1"/>
    <property type="match status" value="1"/>
</dbReference>
<name>A0A3N4K562_9PEZI</name>
<feature type="region of interest" description="Disordered" evidence="5">
    <location>
        <begin position="1"/>
        <end position="281"/>
    </location>
</feature>
<comment type="similarity">
    <text evidence="2">Belongs to the dpy-30 family.</text>
</comment>
<evidence type="ECO:0000256" key="1">
    <source>
        <dbReference type="ARBA" id="ARBA00004123"/>
    </source>
</evidence>
<keyword evidence="3" id="KW-0539">Nucleus</keyword>
<comment type="subcellular location">
    <subcellularLocation>
        <location evidence="1">Nucleus</location>
    </subcellularLocation>
</comment>
<feature type="compositionally biased region" description="Low complexity" evidence="5">
    <location>
        <begin position="21"/>
        <end position="46"/>
    </location>
</feature>
<feature type="compositionally biased region" description="Pro residues" evidence="5">
    <location>
        <begin position="73"/>
        <end position="86"/>
    </location>
</feature>
<feature type="compositionally biased region" description="Polar residues" evidence="5">
    <location>
        <begin position="165"/>
        <end position="192"/>
    </location>
</feature>
<dbReference type="Proteomes" id="UP000276215">
    <property type="component" value="Unassembled WGS sequence"/>
</dbReference>
<feature type="compositionally biased region" description="Polar residues" evidence="5">
    <location>
        <begin position="231"/>
        <end position="243"/>
    </location>
</feature>
<keyword evidence="7" id="KW-1185">Reference proteome</keyword>
<sequence>MEPQQQQPQGTVPAHRSRADLSMTSLTSSTPTPLHQQSVTSTTTNTSPPPPHLPPPTPTAPHYSYQQPFYPQSSPPPPHPTLPPVYSPYQSSQSPALPRVSPVGEYRPSSQHSHHSQSPVATDQFRQPHSPTQQFHHPQQHHRTNSMSSQYPSQSPQQSKMQLPYQFSQPNQYQAQSPTQSQYPGQSPTQPQGYYPTLPRPNQSPVHPAVQSPHGSAQPRASPPGAHQSHGHSASQISQQPRQDQPAPISILTLTPGGAQKQPSPTPLPVNQIPPGGAPARRYLNDNVTPVLLEGMKMLARVQPKDPLLALAKFLEEQHKELEEKAKVKVEGGNGSL</sequence>
<dbReference type="Pfam" id="PF05186">
    <property type="entry name" value="Dpy-30"/>
    <property type="match status" value="1"/>
</dbReference>
<dbReference type="AlphaFoldDB" id="A0A3N4K562"/>
<proteinExistence type="inferred from homology"/>
<accession>A0A3N4K562</accession>
<feature type="compositionally biased region" description="Low complexity" evidence="5">
    <location>
        <begin position="60"/>
        <end position="72"/>
    </location>
</feature>
<evidence type="ECO:0000256" key="2">
    <source>
        <dbReference type="ARBA" id="ARBA00010849"/>
    </source>
</evidence>
<protein>
    <submittedName>
        <fullName evidence="6">Uncharacterized protein</fullName>
    </submittedName>
</protein>
<dbReference type="InterPro" id="IPR007858">
    <property type="entry name" value="Dpy-30_motif"/>
</dbReference>
<dbReference type="GO" id="GO:0005634">
    <property type="term" value="C:nucleus"/>
    <property type="evidence" value="ECO:0007669"/>
    <property type="project" value="UniProtKB-SubCell"/>
</dbReference>
<dbReference type="InterPro" id="IPR049629">
    <property type="entry name" value="DPY30_SDC1_DD"/>
</dbReference>
<dbReference type="Gene3D" id="1.20.890.10">
    <property type="entry name" value="cAMP-dependent protein kinase regulatory subunit, dimerization-anchoring domain"/>
    <property type="match status" value="1"/>
</dbReference>
<feature type="compositionally biased region" description="Low complexity" evidence="5">
    <location>
        <begin position="146"/>
        <end position="162"/>
    </location>
</feature>
<dbReference type="STRING" id="1336337.A0A3N4K562"/>
<evidence type="ECO:0000313" key="6">
    <source>
        <dbReference type="EMBL" id="RPB01055.1"/>
    </source>
</evidence>
<reference evidence="6 7" key="1">
    <citation type="journal article" date="2018" name="Nat. Ecol. Evol.">
        <title>Pezizomycetes genomes reveal the molecular basis of ectomycorrhizal truffle lifestyle.</title>
        <authorList>
            <person name="Murat C."/>
            <person name="Payen T."/>
            <person name="Noel B."/>
            <person name="Kuo A."/>
            <person name="Morin E."/>
            <person name="Chen J."/>
            <person name="Kohler A."/>
            <person name="Krizsan K."/>
            <person name="Balestrini R."/>
            <person name="Da Silva C."/>
            <person name="Montanini B."/>
            <person name="Hainaut M."/>
            <person name="Levati E."/>
            <person name="Barry K.W."/>
            <person name="Belfiori B."/>
            <person name="Cichocki N."/>
            <person name="Clum A."/>
            <person name="Dockter R.B."/>
            <person name="Fauchery L."/>
            <person name="Guy J."/>
            <person name="Iotti M."/>
            <person name="Le Tacon F."/>
            <person name="Lindquist E.A."/>
            <person name="Lipzen A."/>
            <person name="Malagnac F."/>
            <person name="Mello A."/>
            <person name="Molinier V."/>
            <person name="Miyauchi S."/>
            <person name="Poulain J."/>
            <person name="Riccioni C."/>
            <person name="Rubini A."/>
            <person name="Sitrit Y."/>
            <person name="Splivallo R."/>
            <person name="Traeger S."/>
            <person name="Wang M."/>
            <person name="Zifcakova L."/>
            <person name="Wipf D."/>
            <person name="Zambonelli A."/>
            <person name="Paolocci F."/>
            <person name="Nowrousian M."/>
            <person name="Ottonello S."/>
            <person name="Baldrian P."/>
            <person name="Spatafora J.W."/>
            <person name="Henrissat B."/>
            <person name="Nagy L.G."/>
            <person name="Aury J.M."/>
            <person name="Wincker P."/>
            <person name="Grigoriev I.V."/>
            <person name="Bonfante P."/>
            <person name="Martin F.M."/>
        </authorList>
    </citation>
    <scope>NUCLEOTIDE SEQUENCE [LARGE SCALE GENOMIC DNA]</scope>
    <source>
        <strain evidence="6 7">120613-1</strain>
    </source>
</reference>
<evidence type="ECO:0000256" key="3">
    <source>
        <dbReference type="ARBA" id="ARBA00023242"/>
    </source>
</evidence>
<gene>
    <name evidence="6" type="ORF">L873DRAFT_1804411</name>
</gene>
<feature type="compositionally biased region" description="Low complexity" evidence="5">
    <location>
        <begin position="127"/>
        <end position="137"/>
    </location>
</feature>
<keyword evidence="4" id="KW-0175">Coiled coil</keyword>